<comment type="caution">
    <text evidence="3">The sequence shown here is derived from an EMBL/GenBank/DDBJ whole genome shotgun (WGS) entry which is preliminary data.</text>
</comment>
<dbReference type="GO" id="GO:0006313">
    <property type="term" value="P:DNA transposition"/>
    <property type="evidence" value="ECO:0007669"/>
    <property type="project" value="InterPro"/>
</dbReference>
<evidence type="ECO:0000313" key="4">
    <source>
        <dbReference type="Proteomes" id="UP000032458"/>
    </source>
</evidence>
<evidence type="ECO:0000313" key="3">
    <source>
        <dbReference type="EMBL" id="KIZ15432.1"/>
    </source>
</evidence>
<evidence type="ECO:0000259" key="1">
    <source>
        <dbReference type="Pfam" id="PF01609"/>
    </source>
</evidence>
<sequence>MLRVAGVQDTWWEVLPEQARQLPAELARIDAFLDDERFIAPWRAVFAQRLGRPSVPVETLLRMLYLKHRYQLGYETLCREVADSLSWRRFCRIPLTSPVPHPTTLIKLMRRSGAQAVEQLNAALLGKLAEDKLLRCRKLRIDTTVIEADIDHPTDADLLAHGVRKLGRLVRRIKAAGAAKRTCFRDRSRSAGRRLKDISRTLRRRTGQALGEIDRLTGEVAAVARATLRDVAAVERNARRTLGKRPSGRLTHLVGELAQTVAGTQRLLEQTAQRLAGNRTIPGRLVSLADPDARPIRKGKPQHPTQFGYTALVAEDERGFVVDHRVQRGNPPDAPQLVPSVERATTLTGRPPGTVVADRGFGTAANDWALTDLGVARIGLQRAGKPGKARREYERSRPFRRMRNWRVGVEARISHLKRSFGFRRTRLRRLNGAQTWAGLGVFAYNLHRMTVTCR</sequence>
<evidence type="ECO:0000259" key="2">
    <source>
        <dbReference type="Pfam" id="PF05598"/>
    </source>
</evidence>
<dbReference type="EMBL" id="JRKI01000034">
    <property type="protein sequence ID" value="KIZ15432.1"/>
    <property type="molecule type" value="Genomic_DNA"/>
</dbReference>
<dbReference type="PATRIC" id="fig|1240678.4.peg.6012"/>
<organism evidence="3 4">
    <name type="scientific">Streptomyces natalensis ATCC 27448</name>
    <dbReference type="NCBI Taxonomy" id="1240678"/>
    <lineage>
        <taxon>Bacteria</taxon>
        <taxon>Bacillati</taxon>
        <taxon>Actinomycetota</taxon>
        <taxon>Actinomycetes</taxon>
        <taxon>Kitasatosporales</taxon>
        <taxon>Streptomycetaceae</taxon>
        <taxon>Streptomyces</taxon>
    </lineage>
</organism>
<feature type="domain" description="Transposase IS4-like" evidence="1">
    <location>
        <begin position="303"/>
        <end position="446"/>
    </location>
</feature>
<accession>A0A0D7CJ33</accession>
<reference evidence="3 4" key="1">
    <citation type="submission" date="2014-09" db="EMBL/GenBank/DDBJ databases">
        <title>Draft genome sequence of Streptomyces natalensis ATCC 27448, producer of the antifungal pimaricin.</title>
        <authorList>
            <person name="Mendes M.V."/>
            <person name="Beites T."/>
            <person name="Pires S."/>
            <person name="Santos C.L."/>
            <person name="Moradas-Ferreira P."/>
        </authorList>
    </citation>
    <scope>NUCLEOTIDE SEQUENCE [LARGE SCALE GENOMIC DNA]</scope>
    <source>
        <strain evidence="3 4">ATCC 27448</strain>
    </source>
</reference>
<name>A0A0D7CJ33_9ACTN</name>
<dbReference type="PANTHER" id="PTHR33803">
    <property type="entry name" value="IS1478 TRANSPOSASE"/>
    <property type="match status" value="1"/>
</dbReference>
<proteinExistence type="predicted"/>
<dbReference type="GO" id="GO:0003677">
    <property type="term" value="F:DNA binding"/>
    <property type="evidence" value="ECO:0007669"/>
    <property type="project" value="InterPro"/>
</dbReference>
<dbReference type="GO" id="GO:0004803">
    <property type="term" value="F:transposase activity"/>
    <property type="evidence" value="ECO:0007669"/>
    <property type="project" value="InterPro"/>
</dbReference>
<dbReference type="Proteomes" id="UP000032458">
    <property type="component" value="Unassembled WGS sequence"/>
</dbReference>
<evidence type="ECO:0008006" key="5">
    <source>
        <dbReference type="Google" id="ProtNLM"/>
    </source>
</evidence>
<dbReference type="InterPro" id="IPR002559">
    <property type="entry name" value="Transposase_11"/>
</dbReference>
<feature type="domain" description="Transposase InsH N-terminal" evidence="2">
    <location>
        <begin position="24"/>
        <end position="110"/>
    </location>
</feature>
<dbReference type="Pfam" id="PF05598">
    <property type="entry name" value="DUF772"/>
    <property type="match status" value="1"/>
</dbReference>
<dbReference type="InterPro" id="IPR008490">
    <property type="entry name" value="Transposase_InsH_N"/>
</dbReference>
<dbReference type="AlphaFoldDB" id="A0A0D7CJ33"/>
<dbReference type="RefSeq" id="WP_030063052.1">
    <property type="nucleotide sequence ID" value="NZ_JRKI01000034.1"/>
</dbReference>
<gene>
    <name evidence="3" type="ORF">SNA_28185</name>
</gene>
<dbReference type="Pfam" id="PF01609">
    <property type="entry name" value="DDE_Tnp_1"/>
    <property type="match status" value="1"/>
</dbReference>
<dbReference type="NCBIfam" id="NF033593">
    <property type="entry name" value="transpos_ISNCY_1"/>
    <property type="match status" value="1"/>
</dbReference>
<protein>
    <recommendedName>
        <fullName evidence="5">Transposase</fullName>
    </recommendedName>
</protein>
<dbReference type="PANTHER" id="PTHR33803:SF3">
    <property type="entry name" value="BLL1974 PROTEIN"/>
    <property type="match status" value="1"/>
</dbReference>
<keyword evidence="4" id="KW-1185">Reference proteome</keyword>